<dbReference type="EMBL" id="CP060822">
    <property type="protein sequence ID" value="QNP28068.1"/>
    <property type="molecule type" value="Genomic_DNA"/>
</dbReference>
<protein>
    <recommendedName>
        <fullName evidence="2">UTP--glucose-1-phosphate uridylyltransferase</fullName>
        <ecNumber evidence="2">2.7.7.9</ecNumber>
    </recommendedName>
    <alternativeName>
        <fullName evidence="2">Cyanobacterial UDP-glucose pyrophosphorylase</fullName>
    </alternativeName>
    <alternativeName>
        <fullName evidence="2">UDP-glucose pyrophosphorylase</fullName>
        <shortName evidence="2">UDP-Glc PPase</shortName>
    </alternativeName>
</protein>
<dbReference type="FunFam" id="3.90.550.10:FF:000013">
    <property type="entry name" value="mannose-1-phosphate guanyltransferase beta"/>
    <property type="match status" value="1"/>
</dbReference>
<keyword evidence="1 2" id="KW-0808">Transferase</keyword>
<dbReference type="PANTHER" id="PTHR22572">
    <property type="entry name" value="SUGAR-1-PHOSPHATE GUANYL TRANSFERASE"/>
    <property type="match status" value="1"/>
</dbReference>
<sequence>MKAMILAAGKGTRVRPITYTIPKPMIPILQKPVMEFLLELLRKHGFDQIMVNVSHLAEEIENYFRDGQRFGVQIGYSFEGKIDDQGKLVGEAIGSAGGMRRIQDFSPFFDETFVVLCGDALIDLDLTAAVKWHRSKGAMATIITKSVPQEEVSSYGVVVTDHDNRVRAFQEKPSVEEALSTNINTGIYIFEPEVFKYIPSGVEYDIGSQLFPHLVEINAPFYAIPMDFEWVDIGKVPDYWRAIRGVLLGEIKNVQIPGYEVAPNIYTGLNVAVNWDRVDITGPVYIGAMTRIEDGAKIVGPSMIGPNCWICGGATVDNSVIFEWSRLGPGVRLVDKLVFGRYCVDKMGAAIDVQAAALDWLITDARQIPPAEIPPEHQAIAELLGAITV</sequence>
<dbReference type="Gene3D" id="3.90.550.10">
    <property type="entry name" value="Spore Coat Polysaccharide Biosynthesis Protein SpsA, Chain A"/>
    <property type="match status" value="1"/>
</dbReference>
<evidence type="ECO:0000313" key="5">
    <source>
        <dbReference type="Proteomes" id="UP000516013"/>
    </source>
</evidence>
<accession>A0A7H0EWA2</accession>
<reference evidence="4 5" key="1">
    <citation type="submission" date="2020-08" db="EMBL/GenBank/DDBJ databases">
        <title>Complete genome sequence of Raphidiopsis curvispora isolated from drinking water reservoir in South Korea.</title>
        <authorList>
            <person name="Jeong J."/>
        </authorList>
    </citation>
    <scope>NUCLEOTIDE SEQUENCE [LARGE SCALE GENOMIC DNA]</scope>
    <source>
        <strain evidence="4 5">GIHE-G1</strain>
    </source>
</reference>
<proteinExistence type="inferred from homology"/>
<name>A0A7H0EWA2_9CYAN</name>
<dbReference type="InterPro" id="IPR005835">
    <property type="entry name" value="NTP_transferase_dom"/>
</dbReference>
<evidence type="ECO:0000259" key="3">
    <source>
        <dbReference type="Pfam" id="PF00483"/>
    </source>
</evidence>
<evidence type="ECO:0000256" key="2">
    <source>
        <dbReference type="HAMAP-Rule" id="MF_02085"/>
    </source>
</evidence>
<dbReference type="RefSeq" id="WP_187704994.1">
    <property type="nucleotide sequence ID" value="NZ_CP060822.1"/>
</dbReference>
<feature type="binding site" evidence="2">
    <location>
        <position position="119"/>
    </location>
    <ligand>
        <name>Mg(2+)</name>
        <dbReference type="ChEBI" id="CHEBI:18420"/>
    </ligand>
</feature>
<dbReference type="CDD" id="cd04181">
    <property type="entry name" value="NTP_transferase"/>
    <property type="match status" value="1"/>
</dbReference>
<keyword evidence="2" id="KW-0460">Magnesium</keyword>
<keyword evidence="2" id="KW-0479">Metal-binding</keyword>
<dbReference type="GO" id="GO:0000287">
    <property type="term" value="F:magnesium ion binding"/>
    <property type="evidence" value="ECO:0007669"/>
    <property type="project" value="UniProtKB-UniRule"/>
</dbReference>
<comment type="cofactor">
    <cofactor evidence="2">
        <name>Mg(2+)</name>
        <dbReference type="ChEBI" id="CHEBI:18420"/>
    </cofactor>
</comment>
<dbReference type="InterPro" id="IPR037538">
    <property type="entry name" value="CugP_cyano"/>
</dbReference>
<comment type="similarity">
    <text evidence="2">Belongs to the CugP-type UDP-glucose pyrophosphorylase family.</text>
</comment>
<dbReference type="KEGG" id="ccur:IAR63_08820"/>
<dbReference type="AlphaFoldDB" id="A0A7H0EWA2"/>
<gene>
    <name evidence="2" type="primary">cugP</name>
    <name evidence="4" type="ORF">IAR63_08820</name>
</gene>
<comment type="function">
    <text evidence="2">Catalyzes the formation of UDP-glucose, from UTP and glucose 1-phosphate.</text>
</comment>
<dbReference type="Pfam" id="PF00483">
    <property type="entry name" value="NTP_transferase"/>
    <property type="match status" value="1"/>
</dbReference>
<evidence type="ECO:0000313" key="4">
    <source>
        <dbReference type="EMBL" id="QNP28068.1"/>
    </source>
</evidence>
<dbReference type="HAMAP" id="MF_02085">
    <property type="entry name" value="CugP_cyano"/>
    <property type="match status" value="1"/>
</dbReference>
<keyword evidence="2" id="KW-0548">Nucleotidyltransferase</keyword>
<organism evidence="4 5">
    <name type="scientific">Cylindrospermopsis curvispora GIHE-G1</name>
    <dbReference type="NCBI Taxonomy" id="2666332"/>
    <lineage>
        <taxon>Bacteria</taxon>
        <taxon>Bacillati</taxon>
        <taxon>Cyanobacteriota</taxon>
        <taxon>Cyanophyceae</taxon>
        <taxon>Nostocales</taxon>
        <taxon>Aphanizomenonaceae</taxon>
        <taxon>Cylindrospermopsis</taxon>
    </lineage>
</organism>
<keyword evidence="5" id="KW-1185">Reference proteome</keyword>
<dbReference type="Gene3D" id="2.160.10.10">
    <property type="entry name" value="Hexapeptide repeat proteins"/>
    <property type="match status" value="1"/>
</dbReference>
<dbReference type="GO" id="GO:0006011">
    <property type="term" value="P:UDP-alpha-D-glucose metabolic process"/>
    <property type="evidence" value="ECO:0007669"/>
    <property type="project" value="UniProtKB-UniRule"/>
</dbReference>
<dbReference type="Proteomes" id="UP000516013">
    <property type="component" value="Chromosome"/>
</dbReference>
<dbReference type="EC" id="2.7.7.9" evidence="2"/>
<dbReference type="SUPFAM" id="SSF53448">
    <property type="entry name" value="Nucleotide-diphospho-sugar transferases"/>
    <property type="match status" value="1"/>
</dbReference>
<evidence type="ECO:0000256" key="1">
    <source>
        <dbReference type="ARBA" id="ARBA00022679"/>
    </source>
</evidence>
<dbReference type="GO" id="GO:0002134">
    <property type="term" value="F:UTP binding"/>
    <property type="evidence" value="ECO:0007669"/>
    <property type="project" value="UniProtKB-UniRule"/>
</dbReference>
<feature type="domain" description="Nucleotidyl transferase" evidence="3">
    <location>
        <begin position="2"/>
        <end position="244"/>
    </location>
</feature>
<comment type="catalytic activity">
    <reaction evidence="2">
        <text>alpha-D-glucose 1-phosphate + UTP + H(+) = UDP-alpha-D-glucose + diphosphate</text>
        <dbReference type="Rhea" id="RHEA:19889"/>
        <dbReference type="ChEBI" id="CHEBI:15378"/>
        <dbReference type="ChEBI" id="CHEBI:33019"/>
        <dbReference type="ChEBI" id="CHEBI:46398"/>
        <dbReference type="ChEBI" id="CHEBI:58601"/>
        <dbReference type="ChEBI" id="CHEBI:58885"/>
        <dbReference type="EC" id="2.7.7.9"/>
    </reaction>
</comment>
<dbReference type="GO" id="GO:0003983">
    <property type="term" value="F:UTP:glucose-1-phosphate uridylyltransferase activity"/>
    <property type="evidence" value="ECO:0007669"/>
    <property type="project" value="UniProtKB-UniRule"/>
</dbReference>
<dbReference type="InterPro" id="IPR029044">
    <property type="entry name" value="Nucleotide-diphossugar_trans"/>
</dbReference>
<dbReference type="InterPro" id="IPR050486">
    <property type="entry name" value="Mannose-1P_guanyltransferase"/>
</dbReference>